<keyword evidence="1 3" id="KW-0853">WD repeat</keyword>
<dbReference type="InterPro" id="IPR020472">
    <property type="entry name" value="WD40_PAC1"/>
</dbReference>
<keyword evidence="5" id="KW-1185">Reference proteome</keyword>
<dbReference type="AlphaFoldDB" id="A0A250XLL8"/>
<accession>A0A250XLL8</accession>
<name>A0A250XLL8_9CHLO</name>
<evidence type="ECO:0000313" key="4">
    <source>
        <dbReference type="EMBL" id="GAX83964.1"/>
    </source>
</evidence>
<dbReference type="SMART" id="SM00320">
    <property type="entry name" value="WD40"/>
    <property type="match status" value="6"/>
</dbReference>
<evidence type="ECO:0000313" key="5">
    <source>
        <dbReference type="Proteomes" id="UP000232323"/>
    </source>
</evidence>
<dbReference type="PROSITE" id="PS50082">
    <property type="entry name" value="WD_REPEATS_2"/>
    <property type="match status" value="4"/>
</dbReference>
<evidence type="ECO:0008006" key="6">
    <source>
        <dbReference type="Google" id="ProtNLM"/>
    </source>
</evidence>
<dbReference type="InterPro" id="IPR001680">
    <property type="entry name" value="WD40_rpt"/>
</dbReference>
<comment type="caution">
    <text evidence="4">The sequence shown here is derived from an EMBL/GenBank/DDBJ whole genome shotgun (WGS) entry which is preliminary data.</text>
</comment>
<keyword evidence="2" id="KW-0677">Repeat</keyword>
<protein>
    <recommendedName>
        <fullName evidence="6">Anaphase-promoting complex subunit 4 WD40 domain-containing protein</fullName>
    </recommendedName>
</protein>
<dbReference type="Proteomes" id="UP000232323">
    <property type="component" value="Unassembled WGS sequence"/>
</dbReference>
<dbReference type="Gene3D" id="2.130.10.10">
    <property type="entry name" value="YVTN repeat-like/Quinoprotein amine dehydrogenase"/>
    <property type="match status" value="3"/>
</dbReference>
<proteinExistence type="predicted"/>
<feature type="repeat" description="WD" evidence="3">
    <location>
        <begin position="16"/>
        <end position="56"/>
    </location>
</feature>
<evidence type="ECO:0000256" key="2">
    <source>
        <dbReference type="ARBA" id="ARBA00022737"/>
    </source>
</evidence>
<dbReference type="STRING" id="1157962.A0A250XLL8"/>
<dbReference type="SUPFAM" id="SSF50978">
    <property type="entry name" value="WD40 repeat-like"/>
    <property type="match status" value="1"/>
</dbReference>
<dbReference type="PRINTS" id="PR00320">
    <property type="entry name" value="GPROTEINBRPT"/>
</dbReference>
<organism evidence="4 5">
    <name type="scientific">Chlamydomonas eustigma</name>
    <dbReference type="NCBI Taxonomy" id="1157962"/>
    <lineage>
        <taxon>Eukaryota</taxon>
        <taxon>Viridiplantae</taxon>
        <taxon>Chlorophyta</taxon>
        <taxon>core chlorophytes</taxon>
        <taxon>Chlorophyceae</taxon>
        <taxon>CS clade</taxon>
        <taxon>Chlamydomonadales</taxon>
        <taxon>Chlamydomonadaceae</taxon>
        <taxon>Chlamydomonas</taxon>
    </lineage>
</organism>
<dbReference type="Pfam" id="PF00400">
    <property type="entry name" value="WD40"/>
    <property type="match status" value="5"/>
</dbReference>
<dbReference type="PANTHER" id="PTHR19854">
    <property type="entry name" value="TRANSDUCIN BETA-LIKE 3"/>
    <property type="match status" value="1"/>
</dbReference>
<dbReference type="InterPro" id="IPR019775">
    <property type="entry name" value="WD40_repeat_CS"/>
</dbReference>
<reference evidence="4 5" key="1">
    <citation type="submission" date="2017-08" db="EMBL/GenBank/DDBJ databases">
        <title>Acidophilic green algal genome provides insights into adaptation to an acidic environment.</title>
        <authorList>
            <person name="Hirooka S."/>
            <person name="Hirose Y."/>
            <person name="Kanesaki Y."/>
            <person name="Higuchi S."/>
            <person name="Fujiwara T."/>
            <person name="Onuma R."/>
            <person name="Era A."/>
            <person name="Ohbayashi R."/>
            <person name="Uzuka A."/>
            <person name="Nozaki H."/>
            <person name="Yoshikawa H."/>
            <person name="Miyagishima S.Y."/>
        </authorList>
    </citation>
    <scope>NUCLEOTIDE SEQUENCE [LARGE SCALE GENOMIC DNA]</scope>
    <source>
        <strain evidence="4 5">NIES-2499</strain>
    </source>
</reference>
<gene>
    <name evidence="4" type="ORF">CEUSTIGMA_g11388.t1</name>
</gene>
<dbReference type="EMBL" id="BEGY01000112">
    <property type="protein sequence ID" value="GAX83964.1"/>
    <property type="molecule type" value="Genomic_DNA"/>
</dbReference>
<evidence type="ECO:0000256" key="3">
    <source>
        <dbReference type="PROSITE-ProRule" id="PRU00221"/>
    </source>
</evidence>
<dbReference type="InterPro" id="IPR015943">
    <property type="entry name" value="WD40/YVTN_repeat-like_dom_sf"/>
</dbReference>
<dbReference type="PROSITE" id="PS50294">
    <property type="entry name" value="WD_REPEATS_REGION"/>
    <property type="match status" value="1"/>
</dbReference>
<dbReference type="InterPro" id="IPR036322">
    <property type="entry name" value="WD40_repeat_dom_sf"/>
</dbReference>
<dbReference type="OrthoDB" id="7668193at2759"/>
<dbReference type="PROSITE" id="PS00678">
    <property type="entry name" value="WD_REPEATS_1"/>
    <property type="match status" value="1"/>
</dbReference>
<sequence>MTMAIGSESPGPVTVLRGHEGDVQCCDFVNDDVLATGDIHGICKLWSLEKRRAVVTQRLHDPLAGVLSLQHLGACEAPRLISSGRDGTVKIWDLERLSSGQGMKMEDPVMEFQTGVYSFCQPRSALIRKACPPNVEDHLNEESRREPEACSSSVCETILDATQVVSHTSRPHLNATAPLVPHDNGILVLTAGTSAGGVNVWDMRTPVVRPCLSLCDASDTTSSSSSCKFGMCMALSYLSQDGTVQDVTRLKVIAGYEDGSVAVWDVRRPHKNLEAVRGHTEPVMCLTVAPGSCLAASGAADSKLCCWSLPTSVPTLTCSTKSSLRAGAPCHGEDLRPVGVTTIGSCTRSAGAICKDDDSTHLLSLVSGDLQLSQPGCNGLDFSPDGRMLASAGWDGKVRLFKTPRQSEKSKKRNLLGVLEYHQSQVTAVRFRQLHEEYALISTSRDKCVALWALQHENC</sequence>
<feature type="repeat" description="WD" evidence="3">
    <location>
        <begin position="276"/>
        <end position="317"/>
    </location>
</feature>
<dbReference type="PANTHER" id="PTHR19854:SF1">
    <property type="entry name" value="GUANINE NUCLEOTIDE-BINDING PROTEIN SUBUNIT BETA-LIKE PROTEIN 1"/>
    <property type="match status" value="1"/>
</dbReference>
<evidence type="ECO:0000256" key="1">
    <source>
        <dbReference type="ARBA" id="ARBA00022574"/>
    </source>
</evidence>
<feature type="repeat" description="WD" evidence="3">
    <location>
        <begin position="419"/>
        <end position="459"/>
    </location>
</feature>
<feature type="repeat" description="WD" evidence="3">
    <location>
        <begin position="80"/>
        <end position="95"/>
    </location>
</feature>